<comment type="caution">
    <text evidence="2">The sequence shown here is derived from an EMBL/GenBank/DDBJ whole genome shotgun (WGS) entry which is preliminary data.</text>
</comment>
<protein>
    <submittedName>
        <fullName evidence="2">Uncharacterized protein</fullName>
    </submittedName>
</protein>
<dbReference type="EMBL" id="VFOZ01000001">
    <property type="protein sequence ID" value="TQL98049.1"/>
    <property type="molecule type" value="Genomic_DNA"/>
</dbReference>
<name>A0A543CLS5_9ACTN</name>
<sequence length="311" mass="31627">MKTLKVALLVTTAAGAVAAGGVTYATVGNSSPAPSAQAAKDASVANPAAKLPAVPAVPALPSVPTCLPNLPKGKALDQAKAKISQEIKALAAKAPQTPVVLPALPGGKLPAVPVDKLPKVPAGKLTKLPKVPSVLTAAQLAKLPVGKLPTCKAGESKAESAAPPKVPGVPNLPIPTSVDCSKVPAVIKNEEARAKQFNLPNGMTVGASHAHKIVIQSRAACEYTQELAGGLPGFVTVDRIKTPPQVTLAELASGLRMPGDFVSVNGVDTWQTPAHDGMLWYSDKGYAIRITGNNPATDALLPGIASQLRAK</sequence>
<feature type="chain" id="PRO_5038466418" evidence="1">
    <location>
        <begin position="19"/>
        <end position="311"/>
    </location>
</feature>
<dbReference type="Proteomes" id="UP000316096">
    <property type="component" value="Unassembled WGS sequence"/>
</dbReference>
<gene>
    <name evidence="2" type="ORF">FB559_3665</name>
</gene>
<proteinExistence type="predicted"/>
<keyword evidence="3" id="KW-1185">Reference proteome</keyword>
<dbReference type="AlphaFoldDB" id="A0A543CLS5"/>
<evidence type="ECO:0000313" key="3">
    <source>
        <dbReference type="Proteomes" id="UP000316096"/>
    </source>
</evidence>
<evidence type="ECO:0000313" key="2">
    <source>
        <dbReference type="EMBL" id="TQL98049.1"/>
    </source>
</evidence>
<reference evidence="2 3" key="1">
    <citation type="submission" date="2019-06" db="EMBL/GenBank/DDBJ databases">
        <title>Sequencing the genomes of 1000 actinobacteria strains.</title>
        <authorList>
            <person name="Klenk H.-P."/>
        </authorList>
    </citation>
    <scope>NUCLEOTIDE SEQUENCE [LARGE SCALE GENOMIC DNA]</scope>
    <source>
        <strain evidence="2 3">DSM 102200</strain>
    </source>
</reference>
<feature type="signal peptide" evidence="1">
    <location>
        <begin position="1"/>
        <end position="18"/>
    </location>
</feature>
<keyword evidence="1" id="KW-0732">Signal</keyword>
<evidence type="ECO:0000256" key="1">
    <source>
        <dbReference type="SAM" id="SignalP"/>
    </source>
</evidence>
<organism evidence="2 3">
    <name type="scientific">Actinoallomurus bryophytorum</name>
    <dbReference type="NCBI Taxonomy" id="1490222"/>
    <lineage>
        <taxon>Bacteria</taxon>
        <taxon>Bacillati</taxon>
        <taxon>Actinomycetota</taxon>
        <taxon>Actinomycetes</taxon>
        <taxon>Streptosporangiales</taxon>
        <taxon>Thermomonosporaceae</taxon>
        <taxon>Actinoallomurus</taxon>
    </lineage>
</organism>
<accession>A0A543CLS5</accession>